<protein>
    <submittedName>
        <fullName evidence="4">Uncharacterized protein</fullName>
    </submittedName>
</protein>
<dbReference type="GO" id="GO:0004095">
    <property type="term" value="F:carnitine O-palmitoyltransferase activity"/>
    <property type="evidence" value="ECO:0000318"/>
    <property type="project" value="GO_Central"/>
</dbReference>
<evidence type="ECO:0000256" key="2">
    <source>
        <dbReference type="ARBA" id="ARBA00022679"/>
    </source>
</evidence>
<sequence>MPLQHSKRMQPPFPLRTKFPSRLERAGYKFYFSHIGIASLTTAYLPVFVIRFVLRHFYFKYKRWLFESPKNPSIPSRIWAAIRYLLTFVPPRFKSCDALLPRQHVPKLEKTVERYLASIQQLHSGKELAEIEIMARQFLSMEGRKLQMMTQMYSLFVDNYVTGFWEKLATRAARAARIAYIEMQQQLAIDQQTFTPASAGLICTSHLDKSYAITREPGEKVDKLMRYGISRHIAVIYNGGLYKVFTVDKNDRIYNVDELTYIFVELINRANTKTEGAAGRIPALTTDDRTQWYHNRQRFFEAIPKNKKALREIESSIMALSLDDDEDMGYDPKDPDKLSRFIKSMMAGNGANRWADKAAFNYVVCKNGAFGGIIEHSVADGCDFGSIQENLSLMEHHIVPYRPREEQLKREKLFDEGKQKASGLRFAERLEVDVDDEMASEIDRCYATQVKANNNLDVSSLVFRDWGKDRIKQCGCSPDAFIQMAMQLANYRDQGRFTLTYEAASPRFYRNTRTETLRTVTDDSCEFVRAMENDDIDRNKKADMLRKACKLHSDHNRDCMVGKGVDRHLFVLYVMAQATGTKSPFLDHVIQQEWLLSTSHAPNMVNNRTEDGEYEGLSWLGGAFGAVAETGYGWILEFFEVSS</sequence>
<evidence type="ECO:0000256" key="1">
    <source>
        <dbReference type="ARBA" id="ARBA00005232"/>
    </source>
</evidence>
<dbReference type="EnsemblMetazoa" id="PPA28403.1">
    <property type="protein sequence ID" value="PPA28403.1"/>
    <property type="gene ID" value="WBGene00117957"/>
</dbReference>
<evidence type="ECO:0000256" key="3">
    <source>
        <dbReference type="ARBA" id="ARBA00023315"/>
    </source>
</evidence>
<reference evidence="5" key="1">
    <citation type="journal article" date="2008" name="Nat. Genet.">
        <title>The Pristionchus pacificus genome provides a unique perspective on nematode lifestyle and parasitism.</title>
        <authorList>
            <person name="Dieterich C."/>
            <person name="Clifton S.W."/>
            <person name="Schuster L.N."/>
            <person name="Chinwalla A."/>
            <person name="Delehaunty K."/>
            <person name="Dinkelacker I."/>
            <person name="Fulton L."/>
            <person name="Fulton R."/>
            <person name="Godfrey J."/>
            <person name="Minx P."/>
            <person name="Mitreva M."/>
            <person name="Roeseler W."/>
            <person name="Tian H."/>
            <person name="Witte H."/>
            <person name="Yang S.P."/>
            <person name="Wilson R.K."/>
            <person name="Sommer R.J."/>
        </authorList>
    </citation>
    <scope>NUCLEOTIDE SEQUENCE [LARGE SCALE GENOMIC DNA]</scope>
    <source>
        <strain evidence="5">PS312</strain>
    </source>
</reference>
<accession>A0A8R1YNW3</accession>
<dbReference type="Gene3D" id="3.30.559.70">
    <property type="entry name" value="Choline/Carnitine o-acyltransferase, domain 2"/>
    <property type="match status" value="1"/>
</dbReference>
<keyword evidence="2" id="KW-0808">Transferase</keyword>
<evidence type="ECO:0000313" key="5">
    <source>
        <dbReference type="Proteomes" id="UP000005239"/>
    </source>
</evidence>
<dbReference type="GO" id="GO:0005739">
    <property type="term" value="C:mitochondrion"/>
    <property type="evidence" value="ECO:0000318"/>
    <property type="project" value="GO_Central"/>
</dbReference>
<accession>A0A2A6CQ55</accession>
<gene>
    <name evidence="4" type="primary">WBGene00117957</name>
</gene>
<dbReference type="InterPro" id="IPR000542">
    <property type="entry name" value="Carn_acyl_trans"/>
</dbReference>
<keyword evidence="3" id="KW-0012">Acyltransferase</keyword>
<dbReference type="AlphaFoldDB" id="A0A2A6CQ55"/>
<reference evidence="4" key="2">
    <citation type="submission" date="2022-06" db="UniProtKB">
        <authorList>
            <consortium name="EnsemblMetazoa"/>
        </authorList>
    </citation>
    <scope>IDENTIFICATION</scope>
    <source>
        <strain evidence="4">PS312</strain>
    </source>
</reference>
<dbReference type="SUPFAM" id="SSF52777">
    <property type="entry name" value="CoA-dependent acyltransferases"/>
    <property type="match status" value="2"/>
</dbReference>
<dbReference type="Proteomes" id="UP000005239">
    <property type="component" value="Unassembled WGS sequence"/>
</dbReference>
<dbReference type="InterPro" id="IPR042231">
    <property type="entry name" value="Cho/carn_acyl_trans_2"/>
</dbReference>
<dbReference type="PANTHER" id="PTHR22589">
    <property type="entry name" value="CARNITINE O-ACYLTRANSFERASE"/>
    <property type="match status" value="1"/>
</dbReference>
<evidence type="ECO:0000313" key="4">
    <source>
        <dbReference type="EnsemblMetazoa" id="PPA28403.1"/>
    </source>
</evidence>
<dbReference type="OrthoDB" id="240216at2759"/>
<proteinExistence type="inferred from homology"/>
<dbReference type="Pfam" id="PF00755">
    <property type="entry name" value="Carn_acyltransf"/>
    <property type="match status" value="2"/>
</dbReference>
<dbReference type="GO" id="GO:0006631">
    <property type="term" value="P:fatty acid metabolic process"/>
    <property type="evidence" value="ECO:0000318"/>
    <property type="project" value="GO_Central"/>
</dbReference>
<dbReference type="InterPro" id="IPR023213">
    <property type="entry name" value="CAT-like_dom_sf"/>
</dbReference>
<name>A0A2A6CQ55_PRIPA</name>
<keyword evidence="5" id="KW-1185">Reference proteome</keyword>
<dbReference type="GO" id="GO:0009437">
    <property type="term" value="P:carnitine metabolic process"/>
    <property type="evidence" value="ECO:0000318"/>
    <property type="project" value="GO_Central"/>
</dbReference>
<dbReference type="PANTHER" id="PTHR22589:SF99">
    <property type="entry name" value="CHOLINE_CARNITINE ACYLTRANSFERASE DOMAIN-CONTAINING PROTEIN"/>
    <property type="match status" value="1"/>
</dbReference>
<comment type="similarity">
    <text evidence="1">Belongs to the carnitine/choline acetyltransferase family.</text>
</comment>
<dbReference type="Gene3D" id="3.30.559.10">
    <property type="entry name" value="Chloramphenicol acetyltransferase-like domain"/>
    <property type="match status" value="1"/>
</dbReference>
<organism evidence="4 5">
    <name type="scientific">Pristionchus pacificus</name>
    <name type="common">Parasitic nematode worm</name>
    <dbReference type="NCBI Taxonomy" id="54126"/>
    <lineage>
        <taxon>Eukaryota</taxon>
        <taxon>Metazoa</taxon>
        <taxon>Ecdysozoa</taxon>
        <taxon>Nematoda</taxon>
        <taxon>Chromadorea</taxon>
        <taxon>Rhabditida</taxon>
        <taxon>Rhabditina</taxon>
        <taxon>Diplogasteromorpha</taxon>
        <taxon>Diplogasteroidea</taxon>
        <taxon>Neodiplogasteridae</taxon>
        <taxon>Pristionchus</taxon>
    </lineage>
</organism>
<dbReference type="InterPro" id="IPR039551">
    <property type="entry name" value="Cho/carn_acyl_trans"/>
</dbReference>